<dbReference type="OrthoDB" id="516698at2"/>
<feature type="domain" description="Glycosyltransferase subfamily 4-like N-terminal" evidence="2">
    <location>
        <begin position="21"/>
        <end position="174"/>
    </location>
</feature>
<dbReference type="KEGG" id="cmp:Cha6605_3591"/>
<dbReference type="PATRIC" id="fig|1173020.3.peg.4121"/>
<evidence type="ECO:0000259" key="1">
    <source>
        <dbReference type="Pfam" id="PF00534"/>
    </source>
</evidence>
<gene>
    <name evidence="3" type="ORF">Cha6605_3591</name>
</gene>
<dbReference type="HOGENOM" id="CLU_009583_0_1_3"/>
<dbReference type="STRING" id="1173020.Cha6605_3591"/>
<reference evidence="3 4" key="1">
    <citation type="submission" date="2012-05" db="EMBL/GenBank/DDBJ databases">
        <title>Finished chromosome of genome of Chamaesiphon sp. PCC 6605.</title>
        <authorList>
            <consortium name="US DOE Joint Genome Institute"/>
            <person name="Gugger M."/>
            <person name="Coursin T."/>
            <person name="Rippka R."/>
            <person name="Tandeau De Marsac N."/>
            <person name="Huntemann M."/>
            <person name="Wei C.-L."/>
            <person name="Han J."/>
            <person name="Detter J.C."/>
            <person name="Han C."/>
            <person name="Tapia R."/>
            <person name="Chen A."/>
            <person name="Kyrpides N."/>
            <person name="Mavromatis K."/>
            <person name="Markowitz V."/>
            <person name="Szeto E."/>
            <person name="Ivanova N."/>
            <person name="Pagani I."/>
            <person name="Pati A."/>
            <person name="Goodwin L."/>
            <person name="Nordberg H.P."/>
            <person name="Cantor M.N."/>
            <person name="Hua S.X."/>
            <person name="Woyke T."/>
            <person name="Kerfeld C.A."/>
        </authorList>
    </citation>
    <scope>NUCLEOTIDE SEQUENCE [LARGE SCALE GENOMIC DNA]</scope>
    <source>
        <strain evidence="4">ATCC 27169 / PCC 6605</strain>
    </source>
</reference>
<keyword evidence="4" id="KW-1185">Reference proteome</keyword>
<proteinExistence type="predicted"/>
<dbReference type="EMBL" id="CP003600">
    <property type="protein sequence ID" value="AFY94577.1"/>
    <property type="molecule type" value="Genomic_DNA"/>
</dbReference>
<name>K9UHI6_CHAP6</name>
<dbReference type="eggNOG" id="COG0438">
    <property type="taxonomic scope" value="Bacteria"/>
</dbReference>
<dbReference type="RefSeq" id="WP_015160703.1">
    <property type="nucleotide sequence ID" value="NC_019697.1"/>
</dbReference>
<dbReference type="Pfam" id="PF00534">
    <property type="entry name" value="Glycos_transf_1"/>
    <property type="match status" value="1"/>
</dbReference>
<organism evidence="3 4">
    <name type="scientific">Chamaesiphon minutus (strain ATCC 27169 / PCC 6605)</name>
    <dbReference type="NCBI Taxonomy" id="1173020"/>
    <lineage>
        <taxon>Bacteria</taxon>
        <taxon>Bacillati</taxon>
        <taxon>Cyanobacteriota</taxon>
        <taxon>Cyanophyceae</taxon>
        <taxon>Gomontiellales</taxon>
        <taxon>Chamaesiphonaceae</taxon>
        <taxon>Chamaesiphon</taxon>
    </lineage>
</organism>
<dbReference type="Pfam" id="PF13439">
    <property type="entry name" value="Glyco_transf_4"/>
    <property type="match status" value="1"/>
</dbReference>
<evidence type="ECO:0000313" key="4">
    <source>
        <dbReference type="Proteomes" id="UP000010366"/>
    </source>
</evidence>
<dbReference type="SUPFAM" id="SSF53756">
    <property type="entry name" value="UDP-Glycosyltransferase/glycogen phosphorylase"/>
    <property type="match status" value="1"/>
</dbReference>
<dbReference type="Gene3D" id="3.40.50.2000">
    <property type="entry name" value="Glycogen Phosphorylase B"/>
    <property type="match status" value="2"/>
</dbReference>
<keyword evidence="3" id="KW-0808">Transferase</keyword>
<dbReference type="AlphaFoldDB" id="K9UHI6"/>
<accession>K9UHI6</accession>
<dbReference type="PANTHER" id="PTHR12526">
    <property type="entry name" value="GLYCOSYLTRANSFERASE"/>
    <property type="match status" value="1"/>
</dbReference>
<evidence type="ECO:0000313" key="3">
    <source>
        <dbReference type="EMBL" id="AFY94577.1"/>
    </source>
</evidence>
<dbReference type="InterPro" id="IPR001296">
    <property type="entry name" value="Glyco_trans_1"/>
</dbReference>
<feature type="domain" description="Glycosyl transferase family 1" evidence="1">
    <location>
        <begin position="195"/>
        <end position="351"/>
    </location>
</feature>
<dbReference type="GO" id="GO:0016757">
    <property type="term" value="F:glycosyltransferase activity"/>
    <property type="evidence" value="ECO:0007669"/>
    <property type="project" value="InterPro"/>
</dbReference>
<dbReference type="Proteomes" id="UP000010366">
    <property type="component" value="Chromosome"/>
</dbReference>
<sequence length="384" mass="42367">MNKLLMVTTVPSTLRSFLLPFAAHFRSQGWQVDAMACGVSTSVECQQGFDRVWDVQWSRNPLDPRNLLAAPKAIQEIVTREKYDIIHVHTPVAAFVTRYALRALRQKLGAKVIYTAHGFHFYAGGNRLKNAVFINLERWGGKWTDYLVTINHEDKYAAQCYQLLDPERIRYMPGIGVDLSYYNPRSVADSAIAAVRQELGLRENDRLLLSVAEFTTRKRHVDAIGAFAKLARSDVHLAFAGSGPLQPKMLQLASDLGVADRVHFLGNRSDIPVLMRAARANILVSAQEGLPRSVLESLALETPTIGTKIRGTQDLLADGCGLLVDVGDVAGLAAAMTTVLDRPEEADRLSKLGSARISTYDLDSIVKLHEQLYAEALGKVDSAQ</sequence>
<evidence type="ECO:0000259" key="2">
    <source>
        <dbReference type="Pfam" id="PF13439"/>
    </source>
</evidence>
<protein>
    <submittedName>
        <fullName evidence="3">Glycosyltransferase</fullName>
    </submittedName>
</protein>
<dbReference type="InterPro" id="IPR028098">
    <property type="entry name" value="Glyco_trans_4-like_N"/>
</dbReference>